<accession>X1EX11</accession>
<organism evidence="1">
    <name type="scientific">marine sediment metagenome</name>
    <dbReference type="NCBI Taxonomy" id="412755"/>
    <lineage>
        <taxon>unclassified sequences</taxon>
        <taxon>metagenomes</taxon>
        <taxon>ecological metagenomes</taxon>
    </lineage>
</organism>
<dbReference type="EMBL" id="BARU01013462">
    <property type="protein sequence ID" value="GAH37092.1"/>
    <property type="molecule type" value="Genomic_DNA"/>
</dbReference>
<sequence length="149" mass="15613">MENEDRWALHDLEIKGKPFINVRIADTVQQFPIGSIWRNRGKTFVYCHAGAAALVVGDLIQSTAFGGSASAIQTDLTPSAAAIGAKEVSVTTVTDAVTKNQFGGGDFAITDGDAAAAMGDMYEILSHPAGAAGAIVFTLTEPLQREITT</sequence>
<gene>
    <name evidence="1" type="ORF">S03H2_24293</name>
</gene>
<reference evidence="1" key="1">
    <citation type="journal article" date="2014" name="Front. Microbiol.">
        <title>High frequency of phylogenetically diverse reductive dehalogenase-homologous genes in deep subseafloor sedimentary metagenomes.</title>
        <authorList>
            <person name="Kawai M."/>
            <person name="Futagami T."/>
            <person name="Toyoda A."/>
            <person name="Takaki Y."/>
            <person name="Nishi S."/>
            <person name="Hori S."/>
            <person name="Arai W."/>
            <person name="Tsubouchi T."/>
            <person name="Morono Y."/>
            <person name="Uchiyama I."/>
            <person name="Ito T."/>
            <person name="Fujiyama A."/>
            <person name="Inagaki F."/>
            <person name="Takami H."/>
        </authorList>
    </citation>
    <scope>NUCLEOTIDE SEQUENCE</scope>
    <source>
        <strain evidence="1">Expedition CK06-06</strain>
    </source>
</reference>
<comment type="caution">
    <text evidence="1">The sequence shown here is derived from an EMBL/GenBank/DDBJ whole genome shotgun (WGS) entry which is preliminary data.</text>
</comment>
<feature type="non-terminal residue" evidence="1">
    <location>
        <position position="149"/>
    </location>
</feature>
<evidence type="ECO:0000313" key="1">
    <source>
        <dbReference type="EMBL" id="GAH37092.1"/>
    </source>
</evidence>
<proteinExistence type="predicted"/>
<dbReference type="AlphaFoldDB" id="X1EX11"/>
<protein>
    <submittedName>
        <fullName evidence="1">Uncharacterized protein</fullName>
    </submittedName>
</protein>
<name>X1EX11_9ZZZZ</name>